<feature type="region of interest" description="Disordered" evidence="1">
    <location>
        <begin position="40"/>
        <end position="65"/>
    </location>
</feature>
<proteinExistence type="predicted"/>
<dbReference type="Gene3D" id="1.25.40.10">
    <property type="entry name" value="Tetratricopeptide repeat domain"/>
    <property type="match status" value="1"/>
</dbReference>
<dbReference type="EMBL" id="CP071794">
    <property type="protein sequence ID" value="QTD57722.1"/>
    <property type="molecule type" value="Genomic_DNA"/>
</dbReference>
<feature type="compositionally biased region" description="Polar residues" evidence="1">
    <location>
        <begin position="112"/>
        <end position="132"/>
    </location>
</feature>
<keyword evidence="3" id="KW-1185">Reference proteome</keyword>
<feature type="region of interest" description="Disordered" evidence="1">
    <location>
        <begin position="104"/>
        <end position="135"/>
    </location>
</feature>
<organism evidence="2 3">
    <name type="scientific">Parasphingorhabdus cellanae</name>
    <dbReference type="NCBI Taxonomy" id="2806553"/>
    <lineage>
        <taxon>Bacteria</taxon>
        <taxon>Pseudomonadati</taxon>
        <taxon>Pseudomonadota</taxon>
        <taxon>Alphaproteobacteria</taxon>
        <taxon>Sphingomonadales</taxon>
        <taxon>Sphingomonadaceae</taxon>
        <taxon>Parasphingorhabdus</taxon>
    </lineage>
</organism>
<accession>A0ABX7TAG9</accession>
<evidence type="ECO:0000256" key="1">
    <source>
        <dbReference type="SAM" id="MobiDB-lite"/>
    </source>
</evidence>
<protein>
    <recommendedName>
        <fullName evidence="4">YbgF trimerisation domain-containing protein</fullName>
    </recommendedName>
</protein>
<evidence type="ECO:0000313" key="2">
    <source>
        <dbReference type="EMBL" id="QTD57722.1"/>
    </source>
</evidence>
<reference evidence="2 3" key="1">
    <citation type="submission" date="2021-03" db="EMBL/GenBank/DDBJ databases">
        <title>Complete genome of Parasphingorhabdus_sp.JHSY0214.</title>
        <authorList>
            <person name="Yoo J.H."/>
            <person name="Bae J.W."/>
        </authorList>
    </citation>
    <scope>NUCLEOTIDE SEQUENCE [LARGE SCALE GENOMIC DNA]</scope>
    <source>
        <strain evidence="2 3">JHSY0214</strain>
    </source>
</reference>
<dbReference type="Proteomes" id="UP000663923">
    <property type="component" value="Chromosome"/>
</dbReference>
<gene>
    <name evidence="2" type="ORF">J4G78_05440</name>
</gene>
<sequence length="279" mass="30125">MFVSLLIATPVSAQDRNVDKRVDRLEQEMRAVQRKVFPGGSSRFFEPEITPDTDTPTTQSTTSSAVSDLIARVDTLERSLASLTGQVEENGFRLKQIEDKLAATEVPPVSTDPGTFSTTPSSVPGADSTQATADPERVSGVASIVMPDTGDAGEDAYIYGYRLWEAKYYPEAQTQLKKAAADHPNHRRASFAKNLLGRAYLDDGKPALASVALYENYQELPRGERAPDSLYFLSTALVQLNKKADACRVLSELQEVYPGAASGRLSARVASGKAAADCS</sequence>
<evidence type="ECO:0000313" key="3">
    <source>
        <dbReference type="Proteomes" id="UP000663923"/>
    </source>
</evidence>
<dbReference type="SUPFAM" id="SSF48452">
    <property type="entry name" value="TPR-like"/>
    <property type="match status" value="1"/>
</dbReference>
<dbReference type="InterPro" id="IPR011990">
    <property type="entry name" value="TPR-like_helical_dom_sf"/>
</dbReference>
<name>A0ABX7TAG9_9SPHN</name>
<evidence type="ECO:0008006" key="4">
    <source>
        <dbReference type="Google" id="ProtNLM"/>
    </source>
</evidence>
<feature type="compositionally biased region" description="Low complexity" evidence="1">
    <location>
        <begin position="50"/>
        <end position="64"/>
    </location>
</feature>